<dbReference type="InterPro" id="IPR000943">
    <property type="entry name" value="RNA_pol_sigma70"/>
</dbReference>
<dbReference type="Gene3D" id="1.10.10.10">
    <property type="entry name" value="Winged helix-like DNA-binding domain superfamily/Winged helix DNA-binding domain"/>
    <property type="match status" value="2"/>
</dbReference>
<dbReference type="PRINTS" id="PR00046">
    <property type="entry name" value="SIGMA70FCT"/>
</dbReference>
<dbReference type="PANTHER" id="PTHR30603">
    <property type="entry name" value="RNA POLYMERASE SIGMA FACTOR RPO"/>
    <property type="match status" value="1"/>
</dbReference>
<keyword evidence="2" id="KW-0731">Sigma factor</keyword>
<dbReference type="PANTHER" id="PTHR30603:SF47">
    <property type="entry name" value="RNA POLYMERASE SIGMA FACTOR SIGD, CHLOROPLASTIC"/>
    <property type="match status" value="1"/>
</dbReference>
<evidence type="ECO:0000256" key="4">
    <source>
        <dbReference type="ARBA" id="ARBA00023163"/>
    </source>
</evidence>
<proteinExistence type="predicted"/>
<dbReference type="InterPro" id="IPR050239">
    <property type="entry name" value="Sigma-70_RNA_pol_init_factors"/>
</dbReference>
<feature type="domain" description="RNA polymerase sigma-70 region 2" evidence="6">
    <location>
        <begin position="72"/>
        <end position="134"/>
    </location>
</feature>
<dbReference type="InterPro" id="IPR013325">
    <property type="entry name" value="RNA_pol_sigma_r2"/>
</dbReference>
<evidence type="ECO:0000256" key="1">
    <source>
        <dbReference type="ARBA" id="ARBA00023015"/>
    </source>
</evidence>
<dbReference type="SUPFAM" id="SSF88946">
    <property type="entry name" value="Sigma2 domain of RNA polymerase sigma factors"/>
    <property type="match status" value="1"/>
</dbReference>
<evidence type="ECO:0000259" key="5">
    <source>
        <dbReference type="Pfam" id="PF04539"/>
    </source>
</evidence>
<name>A0A645D5X6_9ZZZZ</name>
<dbReference type="GO" id="GO:0016987">
    <property type="term" value="F:sigma factor activity"/>
    <property type="evidence" value="ECO:0007669"/>
    <property type="project" value="UniProtKB-KW"/>
</dbReference>
<dbReference type="Gene3D" id="1.20.120.1810">
    <property type="match status" value="1"/>
</dbReference>
<keyword evidence="4" id="KW-0804">Transcription</keyword>
<protein>
    <submittedName>
        <fullName evidence="7">RNA polymerase sigma factor SigA</fullName>
    </submittedName>
</protein>
<reference evidence="7" key="1">
    <citation type="submission" date="2019-08" db="EMBL/GenBank/DDBJ databases">
        <authorList>
            <person name="Kucharzyk K."/>
            <person name="Murdoch R.W."/>
            <person name="Higgins S."/>
            <person name="Loffler F."/>
        </authorList>
    </citation>
    <scope>NUCLEOTIDE SEQUENCE</scope>
</reference>
<dbReference type="GO" id="GO:0006352">
    <property type="term" value="P:DNA-templated transcription initiation"/>
    <property type="evidence" value="ECO:0007669"/>
    <property type="project" value="InterPro"/>
</dbReference>
<accession>A0A645D5X6</accession>
<dbReference type="InterPro" id="IPR007627">
    <property type="entry name" value="RNA_pol_sigma70_r2"/>
</dbReference>
<evidence type="ECO:0000256" key="3">
    <source>
        <dbReference type="ARBA" id="ARBA00023125"/>
    </source>
</evidence>
<evidence type="ECO:0000313" key="7">
    <source>
        <dbReference type="EMBL" id="MPM84724.1"/>
    </source>
</evidence>
<dbReference type="SUPFAM" id="SSF88659">
    <property type="entry name" value="Sigma3 and sigma4 domains of RNA polymerase sigma factors"/>
    <property type="match status" value="2"/>
</dbReference>
<dbReference type="GO" id="GO:0003677">
    <property type="term" value="F:DNA binding"/>
    <property type="evidence" value="ECO:0007669"/>
    <property type="project" value="UniProtKB-KW"/>
</dbReference>
<dbReference type="AlphaFoldDB" id="A0A645D5X6"/>
<evidence type="ECO:0000256" key="2">
    <source>
        <dbReference type="ARBA" id="ARBA00023082"/>
    </source>
</evidence>
<keyword evidence="3" id="KW-0238">DNA-binding</keyword>
<feature type="domain" description="RNA polymerase sigma-70 region 3" evidence="5">
    <location>
        <begin position="147"/>
        <end position="223"/>
    </location>
</feature>
<dbReference type="InterPro" id="IPR014284">
    <property type="entry name" value="RNA_pol_sigma-70_dom"/>
</dbReference>
<organism evidence="7">
    <name type="scientific">bioreactor metagenome</name>
    <dbReference type="NCBI Taxonomy" id="1076179"/>
    <lineage>
        <taxon>unclassified sequences</taxon>
        <taxon>metagenomes</taxon>
        <taxon>ecological metagenomes</taxon>
    </lineage>
</organism>
<keyword evidence="1" id="KW-0805">Transcription regulation</keyword>
<sequence length="300" mass="34272">MREEKNRAAPLPDYHKYGGISADREQVLLRAIQIGRDAKDQLQQHTVRLEDIAAAQRDIANGAAAREELTLSYLPMLAIIARRYSYGSIPMEDLMQEGMLGILRAIESCVKGTVQHPYITGIVKDALYTLIQQRNMIQFPQNIIQATRKMHKVERCLEQDTGYKPQVEDIAVEMAISPAFVRRLQIYIQAPHTLSLDAPVSDEADDATFGDLFVKDEQTPEEAVEQEDLRMQVREVLKTLEPVEESTIRLRFGFVSGEVYTAEETADELKIPLDEEQRVEIKAMRKLRHPSRSSFLRDYL</sequence>
<gene>
    <name evidence="7" type="primary">sigA_35</name>
    <name evidence="7" type="ORF">SDC9_131800</name>
</gene>
<dbReference type="InterPro" id="IPR013324">
    <property type="entry name" value="RNA_pol_sigma_r3/r4-like"/>
</dbReference>
<dbReference type="InterPro" id="IPR036388">
    <property type="entry name" value="WH-like_DNA-bd_sf"/>
</dbReference>
<dbReference type="InterPro" id="IPR007624">
    <property type="entry name" value="RNA_pol_sigma70_r3"/>
</dbReference>
<comment type="caution">
    <text evidence="7">The sequence shown here is derived from an EMBL/GenBank/DDBJ whole genome shotgun (WGS) entry which is preliminary data.</text>
</comment>
<evidence type="ECO:0000259" key="6">
    <source>
        <dbReference type="Pfam" id="PF04542"/>
    </source>
</evidence>
<dbReference type="NCBIfam" id="TIGR02937">
    <property type="entry name" value="sigma70-ECF"/>
    <property type="match status" value="1"/>
</dbReference>
<dbReference type="Pfam" id="PF04539">
    <property type="entry name" value="Sigma70_r3"/>
    <property type="match status" value="1"/>
</dbReference>
<dbReference type="EMBL" id="VSSQ01033200">
    <property type="protein sequence ID" value="MPM84724.1"/>
    <property type="molecule type" value="Genomic_DNA"/>
</dbReference>
<dbReference type="Pfam" id="PF04542">
    <property type="entry name" value="Sigma70_r2"/>
    <property type="match status" value="1"/>
</dbReference>